<gene>
    <name evidence="5" type="primary">kptA</name>
    <name evidence="6" type="ORF">GCM10009681_18740</name>
</gene>
<dbReference type="InterPro" id="IPR042080">
    <property type="entry name" value="RNA_2'-PTrans_N"/>
</dbReference>
<dbReference type="Gene3D" id="3.20.170.30">
    <property type="match status" value="1"/>
</dbReference>
<accession>A0ABN2K3U7</accession>
<comment type="function">
    <text evidence="4 5">Removes the 2'-phosphate from RNA via an intermediate in which the phosphate is ADP-ribosylated by NAD followed by a presumed transesterification to release the RNA and generate ADP-ribose 1''-2''-cyclic phosphate (APPR&gt;P). May function as an ADP-ribosylase.</text>
</comment>
<evidence type="ECO:0000256" key="5">
    <source>
        <dbReference type="HAMAP-Rule" id="MF_00299"/>
    </source>
</evidence>
<dbReference type="EC" id="2.7.1.-" evidence="5"/>
<evidence type="ECO:0000256" key="1">
    <source>
        <dbReference type="ARBA" id="ARBA00009836"/>
    </source>
</evidence>
<keyword evidence="3 5" id="KW-0520">NAD</keyword>
<keyword evidence="2 5" id="KW-0808">Transferase</keyword>
<keyword evidence="7" id="KW-1185">Reference proteome</keyword>
<evidence type="ECO:0000313" key="6">
    <source>
        <dbReference type="EMBL" id="GAA1747803.1"/>
    </source>
</evidence>
<dbReference type="PANTHER" id="PTHR12684:SF2">
    <property type="entry name" value="TRNA 2'-PHOSPHOTRANSFERASE 1"/>
    <property type="match status" value="1"/>
</dbReference>
<dbReference type="Gene3D" id="1.10.10.970">
    <property type="entry name" value="RNA 2'-phosphotransferase, Tpt1/KptA family, N-terminal domain"/>
    <property type="match status" value="1"/>
</dbReference>
<comment type="similarity">
    <text evidence="1 5">Belongs to the KptA/TPT1 family.</text>
</comment>
<dbReference type="Pfam" id="PF01885">
    <property type="entry name" value="PTS_2-RNA"/>
    <property type="match status" value="1"/>
</dbReference>
<dbReference type="InterPro" id="IPR022928">
    <property type="entry name" value="RNA_2'-PTrans_KptA"/>
</dbReference>
<dbReference type="InterPro" id="IPR042081">
    <property type="entry name" value="RNA_2'-PTrans_C"/>
</dbReference>
<dbReference type="RefSeq" id="WP_344078979.1">
    <property type="nucleotide sequence ID" value="NZ_BAAALS010000007.1"/>
</dbReference>
<dbReference type="HAMAP" id="MF_00299">
    <property type="entry name" value="KptA"/>
    <property type="match status" value="1"/>
</dbReference>
<organism evidence="6 7">
    <name type="scientific">Luedemannella helvata</name>
    <dbReference type="NCBI Taxonomy" id="349315"/>
    <lineage>
        <taxon>Bacteria</taxon>
        <taxon>Bacillati</taxon>
        <taxon>Actinomycetota</taxon>
        <taxon>Actinomycetes</taxon>
        <taxon>Micromonosporales</taxon>
        <taxon>Micromonosporaceae</taxon>
        <taxon>Luedemannella</taxon>
    </lineage>
</organism>
<dbReference type="PANTHER" id="PTHR12684">
    <property type="entry name" value="PUTATIVE PHOSPHOTRANSFERASE"/>
    <property type="match status" value="1"/>
</dbReference>
<dbReference type="SUPFAM" id="SSF56399">
    <property type="entry name" value="ADP-ribosylation"/>
    <property type="match status" value="1"/>
</dbReference>
<sequence length="178" mass="19545">MKDTLVRLSRKLSYVLRHDPASVGLTLDTQGWVRVDALLAAVRVAREDLDAVVATNDKQRFRIRVAPDGTAWIRASQGHSVPVDLGLEPADPPAELFHGTPRRNVTSIMAEGLRPGQRHHVHLSTDLTTARAVGRRRGDEVILRVDAAPLASTGALFYRSDNGVWLTAHVPPPYLTIL</sequence>
<dbReference type="Proteomes" id="UP001500655">
    <property type="component" value="Unassembled WGS sequence"/>
</dbReference>
<evidence type="ECO:0000313" key="7">
    <source>
        <dbReference type="Proteomes" id="UP001500655"/>
    </source>
</evidence>
<comment type="caution">
    <text evidence="6">The sequence shown here is derived from an EMBL/GenBank/DDBJ whole genome shotgun (WGS) entry which is preliminary data.</text>
</comment>
<proteinExistence type="inferred from homology"/>
<evidence type="ECO:0000256" key="4">
    <source>
        <dbReference type="ARBA" id="ARBA00025212"/>
    </source>
</evidence>
<evidence type="ECO:0000256" key="3">
    <source>
        <dbReference type="ARBA" id="ARBA00023027"/>
    </source>
</evidence>
<name>A0ABN2K3U7_9ACTN</name>
<protein>
    <recommendedName>
        <fullName evidence="5">Probable RNA 2'-phosphotransferase</fullName>
        <ecNumber evidence="5">2.7.1.-</ecNumber>
    </recommendedName>
</protein>
<dbReference type="InterPro" id="IPR002745">
    <property type="entry name" value="Ptrans_KptA/Tpt1"/>
</dbReference>
<reference evidence="6 7" key="1">
    <citation type="journal article" date="2019" name="Int. J. Syst. Evol. Microbiol.">
        <title>The Global Catalogue of Microorganisms (GCM) 10K type strain sequencing project: providing services to taxonomists for standard genome sequencing and annotation.</title>
        <authorList>
            <consortium name="The Broad Institute Genomics Platform"/>
            <consortium name="The Broad Institute Genome Sequencing Center for Infectious Disease"/>
            <person name="Wu L."/>
            <person name="Ma J."/>
        </authorList>
    </citation>
    <scope>NUCLEOTIDE SEQUENCE [LARGE SCALE GENOMIC DNA]</scope>
    <source>
        <strain evidence="6 7">JCM 13249</strain>
    </source>
</reference>
<evidence type="ECO:0000256" key="2">
    <source>
        <dbReference type="ARBA" id="ARBA00022679"/>
    </source>
</evidence>
<dbReference type="EMBL" id="BAAALS010000007">
    <property type="protein sequence ID" value="GAA1747803.1"/>
    <property type="molecule type" value="Genomic_DNA"/>
</dbReference>